<dbReference type="EMBL" id="PYGI01000010">
    <property type="protein sequence ID" value="PSL13854.1"/>
    <property type="molecule type" value="Genomic_DNA"/>
</dbReference>
<organism evidence="1 2">
    <name type="scientific">Marinobacterium halophilum</name>
    <dbReference type="NCBI Taxonomy" id="267374"/>
    <lineage>
        <taxon>Bacteria</taxon>
        <taxon>Pseudomonadati</taxon>
        <taxon>Pseudomonadota</taxon>
        <taxon>Gammaproteobacteria</taxon>
        <taxon>Oceanospirillales</taxon>
        <taxon>Oceanospirillaceae</taxon>
        <taxon>Marinobacterium</taxon>
    </lineage>
</organism>
<dbReference type="RefSeq" id="WP_106591642.1">
    <property type="nucleotide sequence ID" value="NZ_PYGI01000010.1"/>
</dbReference>
<evidence type="ECO:0000313" key="1">
    <source>
        <dbReference type="EMBL" id="PSL13854.1"/>
    </source>
</evidence>
<accession>A0A2P8EWK4</accession>
<gene>
    <name evidence="1" type="ORF">CLV44_11035</name>
</gene>
<dbReference type="Proteomes" id="UP000242133">
    <property type="component" value="Unassembled WGS sequence"/>
</dbReference>
<sequence>MTQSFFSRRQLSLLILVLPGIILLLSLLGSEPDLPDWQASADRRVYLHTVPAQTGYRIHLLLPQSVPTSATDGLQQQLLFTALRHRIQTPDELGHWLQQQGWTVQLDTLPSHVRLILHSQQTPNDPTLTTLLQRLQHPPEVDWGSLLRRVQAENYLARQQTDTWLRLSFPTTTQHSATVDPLVAYRQWLQPAHWRMTLSGAQPPALTLPLPTPATTVPAPAPLTLAILPVPTPRVTLPITLHRWQLPVPDSVDALAMTLLAREAIHQGLSDWLAQRQTDSHSPAGFSLGWEPAGNATLIIQGTQQPSVRPWLPSQVTAANLEAARQQVQQLVTDAAGQSSWLDLLARHQLPADTLQRLPLPLEHIDSTQVQHWLQQQLETDYYHTLSLPASP</sequence>
<dbReference type="OrthoDB" id="6087455at2"/>
<reference evidence="1 2" key="1">
    <citation type="submission" date="2018-03" db="EMBL/GenBank/DDBJ databases">
        <title>Genomic Encyclopedia of Archaeal and Bacterial Type Strains, Phase II (KMG-II): from individual species to whole genera.</title>
        <authorList>
            <person name="Goeker M."/>
        </authorList>
    </citation>
    <scope>NUCLEOTIDE SEQUENCE [LARGE SCALE GENOMIC DNA]</scope>
    <source>
        <strain evidence="1 2">DSM 17586</strain>
    </source>
</reference>
<comment type="caution">
    <text evidence="1">The sequence shown here is derived from an EMBL/GenBank/DDBJ whole genome shotgun (WGS) entry which is preliminary data.</text>
</comment>
<evidence type="ECO:0008006" key="3">
    <source>
        <dbReference type="Google" id="ProtNLM"/>
    </source>
</evidence>
<keyword evidence="2" id="KW-1185">Reference proteome</keyword>
<name>A0A2P8EWK4_9GAMM</name>
<proteinExistence type="predicted"/>
<evidence type="ECO:0000313" key="2">
    <source>
        <dbReference type="Proteomes" id="UP000242133"/>
    </source>
</evidence>
<dbReference type="AlphaFoldDB" id="A0A2P8EWK4"/>
<protein>
    <recommendedName>
        <fullName evidence="3">Insulinase (Peptidase family M16)</fullName>
    </recommendedName>
</protein>